<accession>A0AAV3BB48</accession>
<proteinExistence type="inferred from homology"/>
<evidence type="ECO:0000256" key="4">
    <source>
        <dbReference type="ARBA" id="ARBA00023242"/>
    </source>
</evidence>
<comment type="similarity">
    <text evidence="2">Belongs to the RRP1 family.</text>
</comment>
<dbReference type="PANTHER" id="PTHR13026">
    <property type="entry name" value="NNP-1 PROTEIN NOVEL NUCLEAR PROTEIN 1 NOP52"/>
    <property type="match status" value="1"/>
</dbReference>
<feature type="region of interest" description="Disordered" evidence="5">
    <location>
        <begin position="362"/>
        <end position="403"/>
    </location>
</feature>
<dbReference type="Pfam" id="PF05997">
    <property type="entry name" value="Nop52"/>
    <property type="match status" value="1"/>
</dbReference>
<protein>
    <submittedName>
        <fullName evidence="6">Uncharacterized protein</fullName>
    </submittedName>
</protein>
<reference evidence="6" key="1">
    <citation type="thesis" date="2020" institute="ProQuest LLC" country="789 East Eisenhower Parkway, Ann Arbor, MI, USA">
        <title>Comparative Genomics and Chromosome Evolution.</title>
        <authorList>
            <person name="Mudd A.B."/>
        </authorList>
    </citation>
    <scope>NUCLEOTIDE SEQUENCE</scope>
    <source>
        <strain evidence="6">1538</strain>
        <tissue evidence="6">Blood</tissue>
    </source>
</reference>
<dbReference type="GO" id="GO:0005634">
    <property type="term" value="C:nucleus"/>
    <property type="evidence" value="ECO:0007669"/>
    <property type="project" value="UniProtKB-SubCell"/>
</dbReference>
<organism evidence="6 7">
    <name type="scientific">Pyxicephalus adspersus</name>
    <name type="common">African bullfrog</name>
    <dbReference type="NCBI Taxonomy" id="30357"/>
    <lineage>
        <taxon>Eukaryota</taxon>
        <taxon>Metazoa</taxon>
        <taxon>Chordata</taxon>
        <taxon>Craniata</taxon>
        <taxon>Vertebrata</taxon>
        <taxon>Euteleostomi</taxon>
        <taxon>Amphibia</taxon>
        <taxon>Batrachia</taxon>
        <taxon>Anura</taxon>
        <taxon>Neobatrachia</taxon>
        <taxon>Ranoidea</taxon>
        <taxon>Pyxicephalidae</taxon>
        <taxon>Pyxicephalinae</taxon>
        <taxon>Pyxicephalus</taxon>
    </lineage>
</organism>
<evidence type="ECO:0000256" key="3">
    <source>
        <dbReference type="ARBA" id="ARBA00022552"/>
    </source>
</evidence>
<keyword evidence="7" id="KW-1185">Reference proteome</keyword>
<dbReference type="InterPro" id="IPR010301">
    <property type="entry name" value="RRP1"/>
</dbReference>
<evidence type="ECO:0000256" key="1">
    <source>
        <dbReference type="ARBA" id="ARBA00004123"/>
    </source>
</evidence>
<name>A0AAV3BB48_PYXAD</name>
<dbReference type="GO" id="GO:0006364">
    <property type="term" value="P:rRNA processing"/>
    <property type="evidence" value="ECO:0007669"/>
    <property type="project" value="UniProtKB-KW"/>
</dbReference>
<gene>
    <name evidence="6" type="ORF">GDO54_002209</name>
</gene>
<comment type="caution">
    <text evidence="6">The sequence shown here is derived from an EMBL/GenBank/DDBJ whole genome shotgun (WGS) entry which is preliminary data.</text>
</comment>
<dbReference type="Proteomes" id="UP001181693">
    <property type="component" value="Unassembled WGS sequence"/>
</dbReference>
<feature type="compositionally biased region" description="Basic residues" evidence="5">
    <location>
        <begin position="370"/>
        <end position="379"/>
    </location>
</feature>
<feature type="compositionally biased region" description="Polar residues" evidence="5">
    <location>
        <begin position="388"/>
        <end position="399"/>
    </location>
</feature>
<evidence type="ECO:0000256" key="5">
    <source>
        <dbReference type="SAM" id="MobiDB-lite"/>
    </source>
</evidence>
<dbReference type="AlphaFoldDB" id="A0AAV3BB48"/>
<dbReference type="GO" id="GO:0030688">
    <property type="term" value="C:preribosome, small subunit precursor"/>
    <property type="evidence" value="ECO:0007669"/>
    <property type="project" value="InterPro"/>
</dbReference>
<keyword evidence="3" id="KW-0698">rRNA processing</keyword>
<keyword evidence="4" id="KW-0539">Nucleus</keyword>
<evidence type="ECO:0000313" key="6">
    <source>
        <dbReference type="EMBL" id="DBA34665.1"/>
    </source>
</evidence>
<evidence type="ECO:0000313" key="7">
    <source>
        <dbReference type="Proteomes" id="UP001181693"/>
    </source>
</evidence>
<feature type="region of interest" description="Disordered" evidence="5">
    <location>
        <begin position="335"/>
        <end position="354"/>
    </location>
</feature>
<sequence length="589" mass="67381">MADPCVQLAQRLAGNDKKSRDRALRRLRAYLRERSRDGEFTSDEFSKIWKGLFYCMWMQDKPILQEELARNMAQLVHILHTRESRNLFLRAFWQTLNREWNGIDRLRLDKFYTLTRFVLHQSGQLLKQSGWEESMMEEFLLILVEEVLKKEAPSGVQHHLIDIYLEELAKIGSTELTADMNSKLIEPFCKIAAKTKDPILQQSVVNGIFQMILDQAPFAIEDLMKELGHDLTNDEVSNDGGSGYGGHLGDDGPVLQFDYQGISDRLFSLASRQNIPTRNRKSLYRLVKRFKDLAEGIFPQDDFPEEVSTDEDDDEFSSWRFRKRQKKYQEKMMLEMQGSNTEPEKRKRKRVVSASGELLEDLGKEACPPAKRKRKKKGSSSKIELDHTQLNGSAESSPSVRMKDQRIKECSVITAQPHCSGTGHIADTSAKTQVKKRRSRLLRLSLSVLPLRGTLLMKRRRALGRSRIINKKMETTSVTPPVSPPAKVNSTSQDFVAFCKSEPPKPRYVKSSKSGIKQIQKDENCNSKKVTFSLNKNMTAEFKRTDRSLLVSPTGSSRVPFNPDQRPQHGVLKTPTKSPVPRARASDFF</sequence>
<feature type="region of interest" description="Disordered" evidence="5">
    <location>
        <begin position="546"/>
        <end position="589"/>
    </location>
</feature>
<evidence type="ECO:0000256" key="2">
    <source>
        <dbReference type="ARBA" id="ARBA00006374"/>
    </source>
</evidence>
<comment type="subcellular location">
    <subcellularLocation>
        <location evidence="1">Nucleus</location>
    </subcellularLocation>
</comment>
<dbReference type="PANTHER" id="PTHR13026:SF0">
    <property type="entry name" value="RIBOSOMAL RNA PROCESSING 1B"/>
    <property type="match status" value="1"/>
</dbReference>
<dbReference type="EMBL" id="DYDO01000001">
    <property type="protein sequence ID" value="DBA34665.1"/>
    <property type="molecule type" value="Genomic_DNA"/>
</dbReference>